<evidence type="ECO:0000313" key="2">
    <source>
        <dbReference type="Proteomes" id="UP001060085"/>
    </source>
</evidence>
<reference evidence="2" key="1">
    <citation type="journal article" date="2023" name="Nat. Plants">
        <title>Single-cell RNA sequencing provides a high-resolution roadmap for understanding the multicellular compartmentation of specialized metabolism.</title>
        <authorList>
            <person name="Sun S."/>
            <person name="Shen X."/>
            <person name="Li Y."/>
            <person name="Li Y."/>
            <person name="Wang S."/>
            <person name="Li R."/>
            <person name="Zhang H."/>
            <person name="Shen G."/>
            <person name="Guo B."/>
            <person name="Wei J."/>
            <person name="Xu J."/>
            <person name="St-Pierre B."/>
            <person name="Chen S."/>
            <person name="Sun C."/>
        </authorList>
    </citation>
    <scope>NUCLEOTIDE SEQUENCE [LARGE SCALE GENOMIC DNA]</scope>
</reference>
<evidence type="ECO:0000313" key="1">
    <source>
        <dbReference type="EMBL" id="KAI5657040.1"/>
    </source>
</evidence>
<accession>A0ACC0A834</accession>
<proteinExistence type="predicted"/>
<sequence>MASFDTFSMDGEEPGATRSFDDSSYGGGGGGYGSYAAFSGADTPPYHAGGSGGGFQGEYEEEVTVDHISHSVNSPDPFGFGSDPDPNHGYSQSTPFGDSSVPISNGNGKNYDAAEDSEGIFSSDGPVLPPPSEMQEEGFALREWRRQNAIRLEENEKREKEMRNQIIAEAEEYKQAFYEKRKLNIETNKTNNRDKEKVYLENQEKFHKEADKQYWKSIAELIPNEVPNIEKRKGKKEQEKKPSITVVQGPKPGKPTDLSRMRHILVKLKHNPPPHMIPPPPAPAKDDKAGKDAKDGKNASTKGGKDAGAVANGAAVAEAAATTPAKDTVSNVSPPPSSNEEPAIAANEQAAN</sequence>
<gene>
    <name evidence="1" type="ORF">M9H77_25833</name>
</gene>
<dbReference type="Proteomes" id="UP001060085">
    <property type="component" value="Linkage Group LG06"/>
</dbReference>
<comment type="caution">
    <text evidence="1">The sequence shown here is derived from an EMBL/GenBank/DDBJ whole genome shotgun (WGS) entry which is preliminary data.</text>
</comment>
<organism evidence="1 2">
    <name type="scientific">Catharanthus roseus</name>
    <name type="common">Madagascar periwinkle</name>
    <name type="synonym">Vinca rosea</name>
    <dbReference type="NCBI Taxonomy" id="4058"/>
    <lineage>
        <taxon>Eukaryota</taxon>
        <taxon>Viridiplantae</taxon>
        <taxon>Streptophyta</taxon>
        <taxon>Embryophyta</taxon>
        <taxon>Tracheophyta</taxon>
        <taxon>Spermatophyta</taxon>
        <taxon>Magnoliopsida</taxon>
        <taxon>eudicotyledons</taxon>
        <taxon>Gunneridae</taxon>
        <taxon>Pentapetalae</taxon>
        <taxon>asterids</taxon>
        <taxon>lamiids</taxon>
        <taxon>Gentianales</taxon>
        <taxon>Apocynaceae</taxon>
        <taxon>Rauvolfioideae</taxon>
        <taxon>Vinceae</taxon>
        <taxon>Catharanthinae</taxon>
        <taxon>Catharanthus</taxon>
    </lineage>
</organism>
<protein>
    <submittedName>
        <fullName evidence="1">Uncharacterized protein</fullName>
    </submittedName>
</protein>
<dbReference type="EMBL" id="CM044706">
    <property type="protein sequence ID" value="KAI5657040.1"/>
    <property type="molecule type" value="Genomic_DNA"/>
</dbReference>
<name>A0ACC0A834_CATRO</name>
<keyword evidence="2" id="KW-1185">Reference proteome</keyword>